<accession>A0A0L0FUD2</accession>
<dbReference type="InterPro" id="IPR057983">
    <property type="entry name" value="NAA35-like_N"/>
</dbReference>
<feature type="region of interest" description="Disordered" evidence="4">
    <location>
        <begin position="581"/>
        <end position="615"/>
    </location>
</feature>
<evidence type="ECO:0000313" key="8">
    <source>
        <dbReference type="Proteomes" id="UP000054560"/>
    </source>
</evidence>
<feature type="region of interest" description="Disordered" evidence="4">
    <location>
        <begin position="533"/>
        <end position="560"/>
    </location>
</feature>
<dbReference type="Pfam" id="PF25789">
    <property type="entry name" value="TPR_NAA35"/>
    <property type="match status" value="1"/>
</dbReference>
<proteinExistence type="inferred from homology"/>
<dbReference type="STRING" id="667725.A0A0L0FUD2"/>
<feature type="region of interest" description="Disordered" evidence="4">
    <location>
        <begin position="630"/>
        <end position="696"/>
    </location>
</feature>
<gene>
    <name evidence="7" type="ORF">SARC_07468</name>
</gene>
<feature type="compositionally biased region" description="Basic residues" evidence="4">
    <location>
        <begin position="832"/>
        <end position="842"/>
    </location>
</feature>
<feature type="compositionally biased region" description="Polar residues" evidence="4">
    <location>
        <begin position="630"/>
        <end position="642"/>
    </location>
</feature>
<reference evidence="7 8" key="1">
    <citation type="submission" date="2011-02" db="EMBL/GenBank/DDBJ databases">
        <title>The Genome Sequence of Sphaeroforma arctica JP610.</title>
        <authorList>
            <consortium name="The Broad Institute Genome Sequencing Platform"/>
            <person name="Russ C."/>
            <person name="Cuomo C."/>
            <person name="Young S.K."/>
            <person name="Zeng Q."/>
            <person name="Gargeya S."/>
            <person name="Alvarado L."/>
            <person name="Berlin A."/>
            <person name="Chapman S.B."/>
            <person name="Chen Z."/>
            <person name="Freedman E."/>
            <person name="Gellesch M."/>
            <person name="Goldberg J."/>
            <person name="Griggs A."/>
            <person name="Gujja S."/>
            <person name="Heilman E."/>
            <person name="Heiman D."/>
            <person name="Howarth C."/>
            <person name="Mehta T."/>
            <person name="Neiman D."/>
            <person name="Pearson M."/>
            <person name="Roberts A."/>
            <person name="Saif S."/>
            <person name="Shea T."/>
            <person name="Shenoy N."/>
            <person name="Sisk P."/>
            <person name="Stolte C."/>
            <person name="Sykes S."/>
            <person name="White J."/>
            <person name="Yandava C."/>
            <person name="Burger G."/>
            <person name="Gray M.W."/>
            <person name="Holland P.W.H."/>
            <person name="King N."/>
            <person name="Lang F.B.F."/>
            <person name="Roger A.J."/>
            <person name="Ruiz-Trillo I."/>
            <person name="Haas B."/>
            <person name="Nusbaum C."/>
            <person name="Birren B."/>
        </authorList>
    </citation>
    <scope>NUCLEOTIDE SEQUENCE [LARGE SCALE GENOMIC DNA]</scope>
    <source>
        <strain evidence="7 8">JP610</strain>
    </source>
</reference>
<dbReference type="Proteomes" id="UP000054560">
    <property type="component" value="Unassembled WGS sequence"/>
</dbReference>
<feature type="region of interest" description="Disordered" evidence="4">
    <location>
        <begin position="780"/>
        <end position="884"/>
    </location>
</feature>
<dbReference type="EMBL" id="KQ242190">
    <property type="protein sequence ID" value="KNC80166.1"/>
    <property type="molecule type" value="Genomic_DNA"/>
</dbReference>
<dbReference type="InterPro" id="IPR057982">
    <property type="entry name" value="TPR_NAA35"/>
</dbReference>
<feature type="compositionally biased region" description="Polar residues" evidence="4">
    <location>
        <begin position="999"/>
        <end position="1017"/>
    </location>
</feature>
<dbReference type="InterPro" id="IPR007244">
    <property type="entry name" value="Naa35_N"/>
</dbReference>
<comment type="subcellular location">
    <subcellularLocation>
        <location evidence="1">Cytoplasm</location>
    </subcellularLocation>
</comment>
<evidence type="ECO:0000259" key="6">
    <source>
        <dbReference type="Pfam" id="PF25789"/>
    </source>
</evidence>
<dbReference type="PANTHER" id="PTHR21373">
    <property type="entry name" value="GLUCOSE REPRESSIBLE PROTEIN MAK10"/>
    <property type="match status" value="1"/>
</dbReference>
<feature type="compositionally biased region" description="Polar residues" evidence="4">
    <location>
        <begin position="279"/>
        <end position="311"/>
    </location>
</feature>
<feature type="region of interest" description="Disordered" evidence="4">
    <location>
        <begin position="279"/>
        <end position="312"/>
    </location>
</feature>
<feature type="compositionally biased region" description="Basic and acidic residues" evidence="4">
    <location>
        <begin position="542"/>
        <end position="560"/>
    </location>
</feature>
<keyword evidence="8" id="KW-1185">Reference proteome</keyword>
<dbReference type="Pfam" id="PF04112">
    <property type="entry name" value="Mak10"/>
    <property type="match status" value="1"/>
</dbReference>
<dbReference type="GeneID" id="25907972"/>
<dbReference type="AlphaFoldDB" id="A0A0L0FUD2"/>
<evidence type="ECO:0000256" key="2">
    <source>
        <dbReference type="ARBA" id="ARBA00006289"/>
    </source>
</evidence>
<name>A0A0L0FUD2_9EUKA</name>
<feature type="domain" description="NAA35-like TPR repeats" evidence="6">
    <location>
        <begin position="693"/>
        <end position="1067"/>
    </location>
</feature>
<comment type="similarity">
    <text evidence="2">Belongs to the MAK10 family.</text>
</comment>
<sequence>MSALEMMDKKMDAGLAFASDDNRILSVDDALRRKLIKTSGFTPAERVGIMDEAYAHLVTWLKGHSLAQTVYECVYLHRPSMLQDEVLATFFVSFERVIVMILEIVQQASIYHEEDFQVRNITLQSDPLNPDQIPSFPEAFQNLLNLATQMVSRPDEDVDSSVSCRLSFLAHFMASLHTIAVPAHPSEYEQTRALHTNILDQCERELQHMLQTRPFGVQREGEGYNVGFVPALAYTQLSPGPAVVVSVASRAEGVVYLDGLMKRLRVAFNMPRPANKASYHSNDTYAHQDTAPGTTHASTDTNTQKGNNVNYTGDAMDADPALAHGGVPLLVWLRRFMAAFNSLPQSCCLSRSIVYGLLLNEGQLMGSVSVPEAIKEEVNSYIESPYLYHARHYAEGFVGEKDRMQTQTGEDEYPQIGQQTALGETTGVCGGAGGLNGYAHAAGMGSSTVPKTCPEDTDPVLRRRAAVAEAEADRFFARLHQPMVNLTKIGCFNKAREHRVLAHKLRVVSDWQVDADKCDARINLILRGVGEGPVSGGGEGVLRGEERTKEPEAQEREVQGDAHGMGVVHAQQDSACEGAIGVSGAMEGNSDPTQQHTHSRQQRESGEQGECGQKQAQAVGSTCKSTVGTNANESANTDTNSGAGAGGSVGTDSARTSTGTTIKPDTNTHTNTNTNTSTITSTDEHGDTSIATEGTDPPFTSYLGSWVLSVKLEMMERYLIDGIRLDLFLTHELGVVYLYLDYIYGWQVSTKAIATKATQDTLQARRRERQERRDQVIAARNALKDGNEPISVGKETGVIDAKGEDSKKDGHSEHEQELSGSRAKKPGQTGTGKKKKKKKKKSGAASTTAQSDGQATSHAPDARQKTIGKVPQIPTTADPAGAESKAALSDEHIRNLIVEVKQALARAFARLFEGLRGAERVQLPLKYFAREEVRYFHRFEPFMYIRNPEFLEWAYLESNMTYNTHPAKVIFENAIKLFSVCAEHLTMIASTLPAHGSAKPNTPKQTHTPTHADTNAQGNTYTHAHLTEINQLLQVAKNNAVVARLLAAGHRAPEEPTMDFSVNSDFPQLIFPRKKTGPK</sequence>
<feature type="region of interest" description="Disordered" evidence="4">
    <location>
        <begin position="994"/>
        <end position="1017"/>
    </location>
</feature>
<feature type="domain" description="NAA35-like N-terminal" evidence="5">
    <location>
        <begin position="1"/>
        <end position="120"/>
    </location>
</feature>
<dbReference type="GO" id="GO:0031417">
    <property type="term" value="C:NatC complex"/>
    <property type="evidence" value="ECO:0007669"/>
    <property type="project" value="InterPro"/>
</dbReference>
<dbReference type="eggNOG" id="KOG2343">
    <property type="taxonomic scope" value="Eukaryota"/>
</dbReference>
<dbReference type="OrthoDB" id="269405at2759"/>
<feature type="compositionally biased region" description="Low complexity" evidence="4">
    <location>
        <begin position="667"/>
        <end position="681"/>
    </location>
</feature>
<dbReference type="PANTHER" id="PTHR21373:SF0">
    <property type="entry name" value="N-ALPHA-ACETYLTRANSFERASE 35, NATC AUXILIARY SUBUNIT"/>
    <property type="match status" value="1"/>
</dbReference>
<evidence type="ECO:0000256" key="4">
    <source>
        <dbReference type="SAM" id="MobiDB-lite"/>
    </source>
</evidence>
<evidence type="ECO:0000259" key="5">
    <source>
        <dbReference type="Pfam" id="PF04112"/>
    </source>
</evidence>
<feature type="compositionally biased region" description="Polar residues" evidence="4">
    <location>
        <begin position="650"/>
        <end position="665"/>
    </location>
</feature>
<evidence type="ECO:0000256" key="3">
    <source>
        <dbReference type="ARBA" id="ARBA00022490"/>
    </source>
</evidence>
<organism evidence="7 8">
    <name type="scientific">Sphaeroforma arctica JP610</name>
    <dbReference type="NCBI Taxonomy" id="667725"/>
    <lineage>
        <taxon>Eukaryota</taxon>
        <taxon>Ichthyosporea</taxon>
        <taxon>Ichthyophonida</taxon>
        <taxon>Sphaeroforma</taxon>
    </lineage>
</organism>
<dbReference type="RefSeq" id="XP_014154068.1">
    <property type="nucleotide sequence ID" value="XM_014298593.1"/>
</dbReference>
<evidence type="ECO:0000256" key="1">
    <source>
        <dbReference type="ARBA" id="ARBA00004496"/>
    </source>
</evidence>
<feature type="compositionally biased region" description="Basic and acidic residues" evidence="4">
    <location>
        <begin position="801"/>
        <end position="817"/>
    </location>
</feature>
<evidence type="ECO:0000313" key="7">
    <source>
        <dbReference type="EMBL" id="KNC80166.1"/>
    </source>
</evidence>
<keyword evidence="3" id="KW-0963">Cytoplasm</keyword>
<protein>
    <submittedName>
        <fullName evidence="7">Uncharacterized protein</fullName>
    </submittedName>
</protein>